<dbReference type="Proteomes" id="UP000250174">
    <property type="component" value="Unassembled WGS sequence"/>
</dbReference>
<dbReference type="PANTHER" id="PTHR45663">
    <property type="entry name" value="GEO12009P1"/>
    <property type="match status" value="1"/>
</dbReference>
<keyword evidence="3" id="KW-0676">Redox-active center</keyword>
<dbReference type="GO" id="GO:0045454">
    <property type="term" value="P:cell redox homeostasis"/>
    <property type="evidence" value="ECO:0007669"/>
    <property type="project" value="TreeGrafter"/>
</dbReference>
<dbReference type="GO" id="GO:0015035">
    <property type="term" value="F:protein-disulfide reductase activity"/>
    <property type="evidence" value="ECO:0007669"/>
    <property type="project" value="TreeGrafter"/>
</dbReference>
<dbReference type="InterPro" id="IPR013766">
    <property type="entry name" value="Thioredoxin_domain"/>
</dbReference>
<dbReference type="GO" id="GO:0005829">
    <property type="term" value="C:cytosol"/>
    <property type="evidence" value="ECO:0007669"/>
    <property type="project" value="TreeGrafter"/>
</dbReference>
<dbReference type="Pfam" id="PF00085">
    <property type="entry name" value="Thioredoxin"/>
    <property type="match status" value="1"/>
</dbReference>
<evidence type="ECO:0000256" key="3">
    <source>
        <dbReference type="ARBA" id="ARBA00023284"/>
    </source>
</evidence>
<dbReference type="SUPFAM" id="SSF52833">
    <property type="entry name" value="Thioredoxin-like"/>
    <property type="match status" value="1"/>
</dbReference>
<name>A0AAX1Q520_9BACI</name>
<gene>
    <name evidence="5" type="ORF">A3864_18645</name>
</gene>
<evidence type="ECO:0000313" key="6">
    <source>
        <dbReference type="Proteomes" id="UP000250174"/>
    </source>
</evidence>
<dbReference type="InterPro" id="IPR036249">
    <property type="entry name" value="Thioredoxin-like_sf"/>
</dbReference>
<evidence type="ECO:0000259" key="4">
    <source>
        <dbReference type="Pfam" id="PF00085"/>
    </source>
</evidence>
<dbReference type="AlphaFoldDB" id="A0AAX1Q520"/>
<dbReference type="CDD" id="cd02947">
    <property type="entry name" value="TRX_family"/>
    <property type="match status" value="1"/>
</dbReference>
<sequence length="154" mass="17912">MKKILISLCVIVCLFGLLVFLTTKHNKEKSQDNAYQKDTLNPATIEQIDDPLYQNQIVPKELKEELNSKEDVFVYFYSPTCNVCKEVSPILVPVAKKMNIDLKKFNLLEFETGYANFNIKYTPTVIHYKNGEELDRLVGYNSKKQLKDWLKDNL</sequence>
<reference evidence="5 6" key="1">
    <citation type="submission" date="2016-03" db="EMBL/GenBank/DDBJ databases">
        <title>Comparison of Bacillus endophyticus and B. anthracis characteristics using whole genome sequence analysis and microbiological techniques.</title>
        <authorList>
            <person name="Lekota K.E."/>
            <person name="Mafofo J."/>
            <person name="Rees J."/>
            <person name="Muchadeyi F.C."/>
            <person name="Madoroba E."/>
            <person name="Van Heerden H."/>
        </authorList>
    </citation>
    <scope>NUCLEOTIDE SEQUENCE [LARGE SCALE GENOMIC DNA]</scope>
    <source>
        <strain evidence="5 6">3631_10C</strain>
    </source>
</reference>
<dbReference type="PANTHER" id="PTHR45663:SF11">
    <property type="entry name" value="GEO12009P1"/>
    <property type="match status" value="1"/>
</dbReference>
<keyword evidence="2" id="KW-1015">Disulfide bond</keyword>
<proteinExistence type="inferred from homology"/>
<feature type="domain" description="Thioredoxin" evidence="4">
    <location>
        <begin position="58"/>
        <end position="151"/>
    </location>
</feature>
<protein>
    <submittedName>
        <fullName evidence="5">Thiol reductase thioredoxin</fullName>
    </submittedName>
</protein>
<dbReference type="EMBL" id="LVYK01000049">
    <property type="protein sequence ID" value="RAS74469.1"/>
    <property type="molecule type" value="Genomic_DNA"/>
</dbReference>
<evidence type="ECO:0000256" key="1">
    <source>
        <dbReference type="ARBA" id="ARBA00008987"/>
    </source>
</evidence>
<dbReference type="Gene3D" id="3.40.30.10">
    <property type="entry name" value="Glutaredoxin"/>
    <property type="match status" value="1"/>
</dbReference>
<evidence type="ECO:0000313" key="5">
    <source>
        <dbReference type="EMBL" id="RAS74469.1"/>
    </source>
</evidence>
<organism evidence="5 6">
    <name type="scientific">Priestia endophytica</name>
    <dbReference type="NCBI Taxonomy" id="135735"/>
    <lineage>
        <taxon>Bacteria</taxon>
        <taxon>Bacillati</taxon>
        <taxon>Bacillota</taxon>
        <taxon>Bacilli</taxon>
        <taxon>Bacillales</taxon>
        <taxon>Bacillaceae</taxon>
        <taxon>Priestia</taxon>
    </lineage>
</organism>
<comment type="similarity">
    <text evidence="1">Belongs to the thioredoxin family.</text>
</comment>
<comment type="caution">
    <text evidence="5">The sequence shown here is derived from an EMBL/GenBank/DDBJ whole genome shotgun (WGS) entry which is preliminary data.</text>
</comment>
<evidence type="ECO:0000256" key="2">
    <source>
        <dbReference type="ARBA" id="ARBA00023157"/>
    </source>
</evidence>
<accession>A0AAX1Q520</accession>
<dbReference type="RefSeq" id="WP_113765908.1">
    <property type="nucleotide sequence ID" value="NZ_LVYK01000049.1"/>
</dbReference>